<name>A0A8H7VHK7_9FUNG</name>
<keyword evidence="5" id="KW-1185">Reference proteome</keyword>
<keyword evidence="2" id="KW-0472">Membrane</keyword>
<keyword evidence="2" id="KW-0812">Transmembrane</keyword>
<dbReference type="PANTHER" id="PTHR36181:SF3">
    <property type="entry name" value="INTRON-ENCODED DNA ENDONUCLEASE AI5 BETA"/>
    <property type="match status" value="1"/>
</dbReference>
<accession>A0A8H7VHK7</accession>
<evidence type="ECO:0000256" key="2">
    <source>
        <dbReference type="SAM" id="Phobius"/>
    </source>
</evidence>
<dbReference type="SUPFAM" id="SSF55608">
    <property type="entry name" value="Homing endonucleases"/>
    <property type="match status" value="2"/>
</dbReference>
<sequence>MPGRNKITTAILTGTGIAGVITGTATVHNTHETNKSNERMHKETIESNERIEMAKIESAERIEMEKLEVEKYKANLPSKHDQWAPTNSNENIGTENDNNPSASKDSTVFKSSELEIVSQNDKVNSESNNVSQHKEGDTLMKTIDTSFEENNVSVDPNSNSSEDWVINSMLETDFLNTNFDNILQSAGFSFACFAFIGLFVGISLGFNLIIQNFGEKKINNMPKWGSVSYLTMVMPGLIGGFEGDGSIWIPKTTYAPSGKLYTPHFYITFHDKDYPLVLALQKLIGGTIRNKSENHAYVLTISSINGLQNVIYLMNGYLRTPKVHQFNKLIQWINTTPGFARGCTEPIVCNDVDTSPIISNAWLSGFIDADGSFDVKVREKSFDGKGKNRVEARLRIEQQIIDPSTKLSYYSVMKSIASSLNVELNISLHNEDIEYYIISVTSPAKLKTLIYYLDTNSLFSSKLLNYLDFKYCVNLMLSRKHLTEQGRENIKIIKAGMNRKRTYYTWDHLEKLSKY</sequence>
<dbReference type="PANTHER" id="PTHR36181">
    <property type="entry name" value="INTRON-ENCODED ENDONUCLEASE AI3-RELATED"/>
    <property type="match status" value="1"/>
</dbReference>
<keyword evidence="2" id="KW-1133">Transmembrane helix</keyword>
<dbReference type="InterPro" id="IPR027434">
    <property type="entry name" value="Homing_endonucl"/>
</dbReference>
<protein>
    <recommendedName>
        <fullName evidence="3">Homing endonuclease LAGLIDADG domain-containing protein</fullName>
    </recommendedName>
</protein>
<feature type="domain" description="Homing endonuclease LAGLIDADG" evidence="3">
    <location>
        <begin position="239"/>
        <end position="332"/>
    </location>
</feature>
<dbReference type="GO" id="GO:0005739">
    <property type="term" value="C:mitochondrion"/>
    <property type="evidence" value="ECO:0007669"/>
    <property type="project" value="UniProtKB-ARBA"/>
</dbReference>
<dbReference type="GO" id="GO:0004519">
    <property type="term" value="F:endonuclease activity"/>
    <property type="evidence" value="ECO:0007669"/>
    <property type="project" value="InterPro"/>
</dbReference>
<evidence type="ECO:0000313" key="5">
    <source>
        <dbReference type="Proteomes" id="UP000646827"/>
    </source>
</evidence>
<dbReference type="InterPro" id="IPR051289">
    <property type="entry name" value="LAGLIDADG_Endonuclease"/>
</dbReference>
<gene>
    <name evidence="4" type="ORF">INT45_008347</name>
</gene>
<evidence type="ECO:0000259" key="3">
    <source>
        <dbReference type="Pfam" id="PF00961"/>
    </source>
</evidence>
<organism evidence="4 5">
    <name type="scientific">Circinella minor</name>
    <dbReference type="NCBI Taxonomy" id="1195481"/>
    <lineage>
        <taxon>Eukaryota</taxon>
        <taxon>Fungi</taxon>
        <taxon>Fungi incertae sedis</taxon>
        <taxon>Mucoromycota</taxon>
        <taxon>Mucoromycotina</taxon>
        <taxon>Mucoromycetes</taxon>
        <taxon>Mucorales</taxon>
        <taxon>Lichtheimiaceae</taxon>
        <taxon>Circinella</taxon>
    </lineage>
</organism>
<dbReference type="AlphaFoldDB" id="A0A8H7VHK7"/>
<dbReference type="OrthoDB" id="5405897at2759"/>
<evidence type="ECO:0000313" key="4">
    <source>
        <dbReference type="EMBL" id="KAG2219172.1"/>
    </source>
</evidence>
<feature type="domain" description="Homing endonuclease LAGLIDADG" evidence="3">
    <location>
        <begin position="363"/>
        <end position="472"/>
    </location>
</feature>
<dbReference type="EMBL" id="JAEPRB010000191">
    <property type="protein sequence ID" value="KAG2219172.1"/>
    <property type="molecule type" value="Genomic_DNA"/>
</dbReference>
<dbReference type="Proteomes" id="UP000646827">
    <property type="component" value="Unassembled WGS sequence"/>
</dbReference>
<evidence type="ECO:0000256" key="1">
    <source>
        <dbReference type="SAM" id="MobiDB-lite"/>
    </source>
</evidence>
<proteinExistence type="predicted"/>
<comment type="caution">
    <text evidence="4">The sequence shown here is derived from an EMBL/GenBank/DDBJ whole genome shotgun (WGS) entry which is preliminary data.</text>
</comment>
<feature type="transmembrane region" description="Helical" evidence="2">
    <location>
        <begin position="188"/>
        <end position="210"/>
    </location>
</feature>
<dbReference type="Gene3D" id="3.10.28.10">
    <property type="entry name" value="Homing endonucleases"/>
    <property type="match status" value="2"/>
</dbReference>
<reference evidence="4 5" key="1">
    <citation type="submission" date="2020-12" db="EMBL/GenBank/DDBJ databases">
        <title>Metabolic potential, ecology and presence of endohyphal bacteria is reflected in genomic diversity of Mucoromycotina.</title>
        <authorList>
            <person name="Muszewska A."/>
            <person name="Okrasinska A."/>
            <person name="Steczkiewicz K."/>
            <person name="Drgas O."/>
            <person name="Orlowska M."/>
            <person name="Perlinska-Lenart U."/>
            <person name="Aleksandrzak-Piekarczyk T."/>
            <person name="Szatraj K."/>
            <person name="Zielenkiewicz U."/>
            <person name="Pilsyk S."/>
            <person name="Malc E."/>
            <person name="Mieczkowski P."/>
            <person name="Kruszewska J.S."/>
            <person name="Biernat P."/>
            <person name="Pawlowska J."/>
        </authorList>
    </citation>
    <scope>NUCLEOTIDE SEQUENCE [LARGE SCALE GENOMIC DNA]</scope>
    <source>
        <strain evidence="4 5">CBS 142.35</strain>
    </source>
</reference>
<dbReference type="InterPro" id="IPR004860">
    <property type="entry name" value="LAGLIDADG_dom"/>
</dbReference>
<dbReference type="Pfam" id="PF00961">
    <property type="entry name" value="LAGLIDADG_1"/>
    <property type="match status" value="2"/>
</dbReference>
<feature type="region of interest" description="Disordered" evidence="1">
    <location>
        <begin position="78"/>
        <end position="106"/>
    </location>
</feature>
<feature type="compositionally biased region" description="Polar residues" evidence="1">
    <location>
        <begin position="84"/>
        <end position="106"/>
    </location>
</feature>